<evidence type="ECO:0000313" key="3">
    <source>
        <dbReference type="EMBL" id="PUE03759.1"/>
    </source>
</evidence>
<dbReference type="InterPro" id="IPR039261">
    <property type="entry name" value="FNR_nucleotide-bd"/>
</dbReference>
<dbReference type="Proteomes" id="UP000250928">
    <property type="component" value="Unassembled WGS sequence"/>
</dbReference>
<name>A0A657PR04_9GAMM</name>
<dbReference type="InterPro" id="IPR001041">
    <property type="entry name" value="2Fe-2S_ferredoxin-type"/>
</dbReference>
<dbReference type="InterPro" id="IPR050415">
    <property type="entry name" value="MRET"/>
</dbReference>
<evidence type="ECO:0000259" key="2">
    <source>
        <dbReference type="PROSITE" id="PS51384"/>
    </source>
</evidence>
<dbReference type="Pfam" id="PF00111">
    <property type="entry name" value="Fer2"/>
    <property type="match status" value="1"/>
</dbReference>
<evidence type="ECO:0000313" key="4">
    <source>
        <dbReference type="Proteomes" id="UP000250928"/>
    </source>
</evidence>
<dbReference type="PROSITE" id="PS51384">
    <property type="entry name" value="FAD_FR"/>
    <property type="match status" value="1"/>
</dbReference>
<sequence length="336" mass="37179">MTFTVKVEPSGHQFSTNPGETILEAAERQGIQLPYGCRNGLCGSCAGTLDAGAVSYPGEMEAQLDAQPDTQCLTCKATPASDIVIRIHEVEGAREIEVRTLPVKVDQMQRLAHDVMRVYLKLPENQRLQFLAGQYIDFLLPDGRRRAFSIANAPHDDGRIELHIRRVPGGEFTDYVFEQMKPGAIERIQAPLGGFYLREASPRPLLFMAGGTGFAPLKGIIEHAMHIGIERPMHLFWGVRSEQDLYLAELAETWAAEREQFQFTPVLSEPGAQWRGASGWVHEAVAAAYPELSGYDLYMSGPPPMVFAGKAAFLAAGLPQEQMFSDVFEWAKDGQQ</sequence>
<dbReference type="InterPro" id="IPR008333">
    <property type="entry name" value="Cbr1-like_FAD-bd_dom"/>
</dbReference>
<dbReference type="EMBL" id="PQCO01000148">
    <property type="protein sequence ID" value="PUE03759.1"/>
    <property type="molecule type" value="Genomic_DNA"/>
</dbReference>
<dbReference type="Pfam" id="PF00970">
    <property type="entry name" value="FAD_binding_6"/>
    <property type="match status" value="1"/>
</dbReference>
<dbReference type="PRINTS" id="PR00410">
    <property type="entry name" value="PHEHYDRXLASE"/>
</dbReference>
<comment type="caution">
    <text evidence="3">The sequence shown here is derived from an EMBL/GenBank/DDBJ whole genome shotgun (WGS) entry which is preliminary data.</text>
</comment>
<dbReference type="PROSITE" id="PS00197">
    <property type="entry name" value="2FE2S_FER_1"/>
    <property type="match status" value="1"/>
</dbReference>
<dbReference type="Gene3D" id="3.40.50.80">
    <property type="entry name" value="Nucleotide-binding domain of ferredoxin-NADP reductase (FNR) module"/>
    <property type="match status" value="1"/>
</dbReference>
<dbReference type="SUPFAM" id="SSF52343">
    <property type="entry name" value="Ferredoxin reductase-like, C-terminal NADP-linked domain"/>
    <property type="match status" value="1"/>
</dbReference>
<dbReference type="AlphaFoldDB" id="A0A657PR04"/>
<dbReference type="PROSITE" id="PS51085">
    <property type="entry name" value="2FE2S_FER_2"/>
    <property type="match status" value="1"/>
</dbReference>
<dbReference type="CDD" id="cd06189">
    <property type="entry name" value="flavin_oxioreductase"/>
    <property type="match status" value="1"/>
</dbReference>
<dbReference type="Gene3D" id="2.40.30.10">
    <property type="entry name" value="Translation factors"/>
    <property type="match status" value="1"/>
</dbReference>
<dbReference type="InterPro" id="IPR006058">
    <property type="entry name" value="2Fe2S_fd_BS"/>
</dbReference>
<gene>
    <name evidence="3" type="ORF">C3L24_04125</name>
</gene>
<feature type="domain" description="2Fe-2S ferredoxin-type" evidence="1">
    <location>
        <begin position="1"/>
        <end position="91"/>
    </location>
</feature>
<accession>A0A657PR04</accession>
<reference evidence="3 4" key="1">
    <citation type="submission" date="2018-01" db="EMBL/GenBank/DDBJ databases">
        <title>Novel co-symbiosis in the lucinid bivalve Phacoides pectinatus.</title>
        <authorList>
            <person name="Lim S.J."/>
            <person name="Davis B.G."/>
            <person name="Gill D.E."/>
            <person name="Engel A.S."/>
            <person name="Anderson L.C."/>
            <person name="Campbell B.J."/>
        </authorList>
    </citation>
    <scope>NUCLEOTIDE SEQUENCE [LARGE SCALE GENOMIC DNA]</scope>
    <source>
        <strain evidence="3">N3_P5</strain>
    </source>
</reference>
<dbReference type="Pfam" id="PF00175">
    <property type="entry name" value="NAD_binding_1"/>
    <property type="match status" value="1"/>
</dbReference>
<dbReference type="GO" id="GO:0016491">
    <property type="term" value="F:oxidoreductase activity"/>
    <property type="evidence" value="ECO:0007669"/>
    <property type="project" value="InterPro"/>
</dbReference>
<protein>
    <submittedName>
        <fullName evidence="3">CDP-6-deoxy-delta-3,4-glucoseen reductase</fullName>
    </submittedName>
</protein>
<dbReference type="PANTHER" id="PTHR47354:SF5">
    <property type="entry name" value="PROTEIN RFBI"/>
    <property type="match status" value="1"/>
</dbReference>
<dbReference type="SUPFAM" id="SSF63380">
    <property type="entry name" value="Riboflavin synthase domain-like"/>
    <property type="match status" value="1"/>
</dbReference>
<dbReference type="InterPro" id="IPR017938">
    <property type="entry name" value="Riboflavin_synthase-like_b-brl"/>
</dbReference>
<feature type="domain" description="FAD-binding FR-type" evidence="2">
    <location>
        <begin position="98"/>
        <end position="198"/>
    </location>
</feature>
<dbReference type="PANTHER" id="PTHR47354">
    <property type="entry name" value="NADH OXIDOREDUCTASE HCR"/>
    <property type="match status" value="1"/>
</dbReference>
<dbReference type="Gene3D" id="3.10.20.30">
    <property type="match status" value="1"/>
</dbReference>
<dbReference type="SUPFAM" id="SSF54292">
    <property type="entry name" value="2Fe-2S ferredoxin-like"/>
    <property type="match status" value="1"/>
</dbReference>
<organism evidence="3 4">
    <name type="scientific">Candidatus Sedimenticola endophacoides</name>
    <dbReference type="NCBI Taxonomy" id="2548426"/>
    <lineage>
        <taxon>Bacteria</taxon>
        <taxon>Pseudomonadati</taxon>
        <taxon>Pseudomonadota</taxon>
        <taxon>Gammaproteobacteria</taxon>
        <taxon>Chromatiales</taxon>
        <taxon>Sedimenticolaceae</taxon>
        <taxon>Sedimenticola</taxon>
    </lineage>
</organism>
<evidence type="ECO:0000259" key="1">
    <source>
        <dbReference type="PROSITE" id="PS51085"/>
    </source>
</evidence>
<dbReference type="GO" id="GO:0051537">
    <property type="term" value="F:2 iron, 2 sulfur cluster binding"/>
    <property type="evidence" value="ECO:0007669"/>
    <property type="project" value="InterPro"/>
</dbReference>
<dbReference type="InterPro" id="IPR017927">
    <property type="entry name" value="FAD-bd_FR_type"/>
</dbReference>
<dbReference type="InterPro" id="IPR012675">
    <property type="entry name" value="Beta-grasp_dom_sf"/>
</dbReference>
<dbReference type="InterPro" id="IPR001433">
    <property type="entry name" value="OxRdtase_FAD/NAD-bd"/>
</dbReference>
<dbReference type="InterPro" id="IPR036010">
    <property type="entry name" value="2Fe-2S_ferredoxin-like_sf"/>
</dbReference>
<proteinExistence type="predicted"/>
<dbReference type="CDD" id="cd00207">
    <property type="entry name" value="fer2"/>
    <property type="match status" value="1"/>
</dbReference>